<keyword evidence="3" id="KW-1185">Reference proteome</keyword>
<feature type="compositionally biased region" description="Basic and acidic residues" evidence="1">
    <location>
        <begin position="147"/>
        <end position="170"/>
    </location>
</feature>
<evidence type="ECO:0000256" key="1">
    <source>
        <dbReference type="SAM" id="MobiDB-lite"/>
    </source>
</evidence>
<dbReference type="STRING" id="1214101.BN159_7562"/>
<feature type="compositionally biased region" description="Gly residues" evidence="1">
    <location>
        <begin position="171"/>
        <end position="181"/>
    </location>
</feature>
<organism evidence="2 3">
    <name type="scientific">Streptomyces davaonensis (strain DSM 101723 / JCM 4913 / KCC S-0913 / 768)</name>
    <dbReference type="NCBI Taxonomy" id="1214101"/>
    <lineage>
        <taxon>Bacteria</taxon>
        <taxon>Bacillati</taxon>
        <taxon>Actinomycetota</taxon>
        <taxon>Actinomycetes</taxon>
        <taxon>Kitasatosporales</taxon>
        <taxon>Streptomycetaceae</taxon>
        <taxon>Streptomyces</taxon>
    </lineage>
</organism>
<dbReference type="EMBL" id="HE971709">
    <property type="protein sequence ID" value="CCK31941.1"/>
    <property type="molecule type" value="Genomic_DNA"/>
</dbReference>
<sequence>MTTATSQSTTLALSKGGASLVDLLVDAPEVRVVVTGPRMLYDHLNLLTTLTPADGCNAHRVKELADTLEGAIHCGAIGVHPAEIEVKSYRAGVLLRIGLGPANMYQSVLVLRTRTGETFRELLTRLLTDDPDRYFFAGLHGVPASGHLEHDHSQGDDHSGHDHNGHDHSHGNGGAGGHGHP</sequence>
<dbReference type="AlphaFoldDB" id="K4R6Q9"/>
<dbReference type="PATRIC" id="fig|1214101.3.peg.7660"/>
<feature type="region of interest" description="Disordered" evidence="1">
    <location>
        <begin position="145"/>
        <end position="181"/>
    </location>
</feature>
<reference evidence="2 3" key="1">
    <citation type="journal article" date="2012" name="J. Bacteriol.">
        <title>Genome sequence of the bacterium Streptomyces davawensis JCM 4913 and heterologous production of the unique antibiotic roseoflavin.</title>
        <authorList>
            <person name="Jankowitsch F."/>
            <person name="Schwarz J."/>
            <person name="Ruckert C."/>
            <person name="Gust B."/>
            <person name="Szczepanowski R."/>
            <person name="Blom J."/>
            <person name="Pelzer S."/>
            <person name="Kalinowski J."/>
            <person name="Mack M."/>
        </authorList>
    </citation>
    <scope>NUCLEOTIDE SEQUENCE [LARGE SCALE GENOMIC DNA]</scope>
    <source>
        <strain evidence="3">DSM 101723 / JCM 4913 / KCC S-0913 / 768</strain>
    </source>
</reference>
<dbReference type="HOGENOM" id="CLU_1488217_0_0_11"/>
<evidence type="ECO:0000313" key="2">
    <source>
        <dbReference type="EMBL" id="CCK31941.1"/>
    </source>
</evidence>
<dbReference type="Proteomes" id="UP000008043">
    <property type="component" value="Chromosome"/>
</dbReference>
<dbReference type="KEGG" id="sdv:BN159_7562"/>
<name>K4R6Q9_STRDJ</name>
<proteinExistence type="predicted"/>
<accession>K4R6Q9</accession>
<protein>
    <submittedName>
        <fullName evidence="2">Uncharacterized protein</fullName>
    </submittedName>
</protein>
<evidence type="ECO:0000313" key="3">
    <source>
        <dbReference type="Proteomes" id="UP000008043"/>
    </source>
</evidence>
<dbReference type="RefSeq" id="WP_015662267.1">
    <property type="nucleotide sequence ID" value="NC_020504.1"/>
</dbReference>
<gene>
    <name evidence="2" type="ORF">BN159_7562</name>
</gene>